<reference evidence="3" key="1">
    <citation type="journal article" date="2019" name="Int. J. Syst. Evol. Microbiol.">
        <title>The Global Catalogue of Microorganisms (GCM) 10K type strain sequencing project: providing services to taxonomists for standard genome sequencing and annotation.</title>
        <authorList>
            <consortium name="The Broad Institute Genomics Platform"/>
            <consortium name="The Broad Institute Genome Sequencing Center for Infectious Disease"/>
            <person name="Wu L."/>
            <person name="Ma J."/>
        </authorList>
    </citation>
    <scope>NUCLEOTIDE SEQUENCE [LARGE SCALE GENOMIC DNA]</scope>
    <source>
        <strain evidence="3">CCUG 67170</strain>
    </source>
</reference>
<feature type="transmembrane region" description="Helical" evidence="1">
    <location>
        <begin position="267"/>
        <end position="283"/>
    </location>
</feature>
<keyword evidence="1" id="KW-0812">Transmembrane</keyword>
<feature type="transmembrane region" description="Helical" evidence="1">
    <location>
        <begin position="320"/>
        <end position="342"/>
    </location>
</feature>
<feature type="transmembrane region" description="Helical" evidence="1">
    <location>
        <begin position="86"/>
        <end position="107"/>
    </location>
</feature>
<accession>A0ABV8CVG1</accession>
<protein>
    <recommendedName>
        <fullName evidence="4">Na+/glutamate symporter</fullName>
    </recommendedName>
</protein>
<feature type="transmembrane region" description="Helical" evidence="1">
    <location>
        <begin position="368"/>
        <end position="391"/>
    </location>
</feature>
<dbReference type="Proteomes" id="UP001595807">
    <property type="component" value="Unassembled WGS sequence"/>
</dbReference>
<evidence type="ECO:0000313" key="2">
    <source>
        <dbReference type="EMBL" id="MFC3928037.1"/>
    </source>
</evidence>
<keyword evidence="1" id="KW-1133">Transmembrane helix</keyword>
<keyword evidence="1" id="KW-0472">Membrane</keyword>
<evidence type="ECO:0000313" key="3">
    <source>
        <dbReference type="Proteomes" id="UP001595807"/>
    </source>
</evidence>
<evidence type="ECO:0000256" key="1">
    <source>
        <dbReference type="SAM" id="Phobius"/>
    </source>
</evidence>
<name>A0ABV8CVG1_9STRE</name>
<organism evidence="2 3">
    <name type="scientific">Streptococcus caprae</name>
    <dbReference type="NCBI Taxonomy" id="1640501"/>
    <lineage>
        <taxon>Bacteria</taxon>
        <taxon>Bacillati</taxon>
        <taxon>Bacillota</taxon>
        <taxon>Bacilli</taxon>
        <taxon>Lactobacillales</taxon>
        <taxon>Streptococcaceae</taxon>
        <taxon>Streptococcus</taxon>
    </lineage>
</organism>
<feature type="transmembrane region" description="Helical" evidence="1">
    <location>
        <begin position="235"/>
        <end position="255"/>
    </location>
</feature>
<feature type="transmembrane region" description="Helical" evidence="1">
    <location>
        <begin position="145"/>
        <end position="168"/>
    </location>
</feature>
<sequence length="392" mass="41604">MLPGIVALAILLTIFAISELIAQETKAVLSTVLSVAIILLLGFWTGILPKSIFEDAGLSNFGLLVAGMLITSLGTTLDFQELKTQWKVVVISLLGVVGSSALILLGGQLFGLKAYAITGAPIFAGGNAATLIMTEALKGHGMDAVITYCMALLILQKFIGIPIASMLLKKEAQIFRQDAKNLELYSKVKEKTVSAGAKKGLLSLPDKLQRPSVYLAKLALVAALSHYIALAMNGLLHYFVVCLIMGVLAFSLGFLEKGILQKTQSSVLINFLVTIVIFSNLSATTPQQVLQVLAPLATFMVLGVGGIFIIGYLAGKVFKLSPLLSIALGISCTFGFPTTMFLPQEVSVAVGQTKEEVQAIENYLLPKMLVAGLVTVTISSVILAGIAVHYLF</sequence>
<feature type="transmembrane region" description="Helical" evidence="1">
    <location>
        <begin position="61"/>
        <end position="80"/>
    </location>
</feature>
<evidence type="ECO:0008006" key="4">
    <source>
        <dbReference type="Google" id="ProtNLM"/>
    </source>
</evidence>
<dbReference type="RefSeq" id="WP_380426222.1">
    <property type="nucleotide sequence ID" value="NZ_JBHRZV010000039.1"/>
</dbReference>
<feature type="transmembrane region" description="Helical" evidence="1">
    <location>
        <begin position="289"/>
        <end position="313"/>
    </location>
</feature>
<comment type="caution">
    <text evidence="2">The sequence shown here is derived from an EMBL/GenBank/DDBJ whole genome shotgun (WGS) entry which is preliminary data.</text>
</comment>
<feature type="transmembrane region" description="Helical" evidence="1">
    <location>
        <begin position="114"/>
        <end position="133"/>
    </location>
</feature>
<feature type="transmembrane region" description="Helical" evidence="1">
    <location>
        <begin position="32"/>
        <end position="49"/>
    </location>
</feature>
<keyword evidence="3" id="KW-1185">Reference proteome</keyword>
<proteinExistence type="predicted"/>
<dbReference type="InterPro" id="IPR049576">
    <property type="entry name" value="HDC-like"/>
</dbReference>
<dbReference type="CDD" id="cd21416">
    <property type="entry name" value="HDC_protein"/>
    <property type="match status" value="1"/>
</dbReference>
<dbReference type="EMBL" id="JBHRZV010000039">
    <property type="protein sequence ID" value="MFC3928037.1"/>
    <property type="molecule type" value="Genomic_DNA"/>
</dbReference>
<gene>
    <name evidence="2" type="ORF">ACFORF_05465</name>
</gene>